<name>V4KF86_EUTSA</name>
<dbReference type="Gramene" id="ESQ29819">
    <property type="protein sequence ID" value="ESQ29819"/>
    <property type="gene ID" value="EUTSA_v10024174mg"/>
</dbReference>
<sequence length="67" mass="7590">MPKIPRRIPIRPVTSVKVVTSSSRVVPARKRLLKRILMEHRKELDEKMKLASSSLINSISVASDLLI</sequence>
<dbReference type="Proteomes" id="UP000030689">
    <property type="component" value="Unassembled WGS sequence"/>
</dbReference>
<proteinExistence type="predicted"/>
<reference evidence="1 2" key="1">
    <citation type="journal article" date="2013" name="Front. Plant Sci.">
        <title>The Reference Genome of the Halophytic Plant Eutrema salsugineum.</title>
        <authorList>
            <person name="Yang R."/>
            <person name="Jarvis D.E."/>
            <person name="Chen H."/>
            <person name="Beilstein M.A."/>
            <person name="Grimwood J."/>
            <person name="Jenkins J."/>
            <person name="Shu S."/>
            <person name="Prochnik S."/>
            <person name="Xin M."/>
            <person name="Ma C."/>
            <person name="Schmutz J."/>
            <person name="Wing R.A."/>
            <person name="Mitchell-Olds T."/>
            <person name="Schumaker K.S."/>
            <person name="Wang X."/>
        </authorList>
    </citation>
    <scope>NUCLEOTIDE SEQUENCE [LARGE SCALE GENOMIC DNA]</scope>
</reference>
<organism evidence="1 2">
    <name type="scientific">Eutrema salsugineum</name>
    <name type="common">Saltwater cress</name>
    <name type="synonym">Sisymbrium salsugineum</name>
    <dbReference type="NCBI Taxonomy" id="72664"/>
    <lineage>
        <taxon>Eukaryota</taxon>
        <taxon>Viridiplantae</taxon>
        <taxon>Streptophyta</taxon>
        <taxon>Embryophyta</taxon>
        <taxon>Tracheophyta</taxon>
        <taxon>Spermatophyta</taxon>
        <taxon>Magnoliopsida</taxon>
        <taxon>eudicotyledons</taxon>
        <taxon>Gunneridae</taxon>
        <taxon>Pentapetalae</taxon>
        <taxon>rosids</taxon>
        <taxon>malvids</taxon>
        <taxon>Brassicales</taxon>
        <taxon>Brassicaceae</taxon>
        <taxon>Eutremeae</taxon>
        <taxon>Eutrema</taxon>
    </lineage>
</organism>
<accession>V4KF86</accession>
<gene>
    <name evidence="1" type="ORF">EUTSA_v10024174mg</name>
</gene>
<protein>
    <submittedName>
        <fullName evidence="1">Uncharacterized protein</fullName>
    </submittedName>
</protein>
<dbReference type="AlphaFoldDB" id="V4KF86"/>
<evidence type="ECO:0000313" key="1">
    <source>
        <dbReference type="EMBL" id="ESQ29819.1"/>
    </source>
</evidence>
<evidence type="ECO:0000313" key="2">
    <source>
        <dbReference type="Proteomes" id="UP000030689"/>
    </source>
</evidence>
<dbReference type="KEGG" id="eus:EUTSA_v10024174mg"/>
<dbReference type="EMBL" id="KI517881">
    <property type="protein sequence ID" value="ESQ29819.1"/>
    <property type="molecule type" value="Genomic_DNA"/>
</dbReference>
<keyword evidence="2" id="KW-1185">Reference proteome</keyword>